<keyword evidence="7" id="KW-0106">Calcium</keyword>
<dbReference type="Gene3D" id="2.60.40.1530">
    <property type="entry name" value="ntegrin, alpha v. Chain A, domain 4"/>
    <property type="match status" value="1"/>
</dbReference>
<keyword evidence="8" id="KW-0460">Magnesium</keyword>
<dbReference type="Gene3D" id="2.60.40.1510">
    <property type="entry name" value="ntegrin, alpha v. Chain A, domain 3"/>
    <property type="match status" value="1"/>
</dbReference>
<keyword evidence="14 17" id="KW-0675">Receptor</keyword>
<dbReference type="InterPro" id="IPR013517">
    <property type="entry name" value="FG-GAP"/>
</dbReference>
<dbReference type="InterPro" id="IPR013519">
    <property type="entry name" value="Int_alpha_beta-p"/>
</dbReference>
<dbReference type="PRINTS" id="PR01185">
    <property type="entry name" value="INTEGRINA"/>
</dbReference>
<evidence type="ECO:0000256" key="14">
    <source>
        <dbReference type="ARBA" id="ARBA00023170"/>
    </source>
</evidence>
<evidence type="ECO:0000256" key="10">
    <source>
        <dbReference type="ARBA" id="ARBA00022989"/>
    </source>
</evidence>
<dbReference type="Proteomes" id="UP000326458">
    <property type="component" value="Unassembled WGS sequence"/>
</dbReference>
<dbReference type="InterPro" id="IPR036465">
    <property type="entry name" value="vWFA_dom_sf"/>
</dbReference>
<keyword evidence="6" id="KW-0677">Repeat</keyword>
<keyword evidence="11 17" id="KW-0401">Integrin</keyword>
<dbReference type="GO" id="GO:0033627">
    <property type="term" value="P:cell adhesion mediated by integrin"/>
    <property type="evidence" value="ECO:0007669"/>
    <property type="project" value="TreeGrafter"/>
</dbReference>
<evidence type="ECO:0000256" key="7">
    <source>
        <dbReference type="ARBA" id="ARBA00022837"/>
    </source>
</evidence>
<dbReference type="AlphaFoldDB" id="A0A5N3VCD8"/>
<dbReference type="InterPro" id="IPR013649">
    <property type="entry name" value="Integrin_alpha_Ig-like_1"/>
</dbReference>
<dbReference type="Pfam" id="PF21520">
    <property type="entry name" value="ITGAX-like_Ig_3"/>
    <property type="match status" value="1"/>
</dbReference>
<evidence type="ECO:0000313" key="19">
    <source>
        <dbReference type="EMBL" id="KAB0346871.1"/>
    </source>
</evidence>
<evidence type="ECO:0000256" key="9">
    <source>
        <dbReference type="ARBA" id="ARBA00022889"/>
    </source>
</evidence>
<evidence type="ECO:0000256" key="4">
    <source>
        <dbReference type="ARBA" id="ARBA00022723"/>
    </source>
</evidence>
<dbReference type="GO" id="GO:0005178">
    <property type="term" value="F:integrin binding"/>
    <property type="evidence" value="ECO:0007669"/>
    <property type="project" value="TreeGrafter"/>
</dbReference>
<keyword evidence="10 17" id="KW-1133">Transmembrane helix</keyword>
<dbReference type="FunFam" id="2.60.40.1530:FF:000003">
    <property type="entry name" value="Integrin alpha M"/>
    <property type="match status" value="1"/>
</dbReference>
<dbReference type="FunFam" id="2.60.40.1460:FF:000001">
    <property type="entry name" value="Integrin, alpha V"/>
    <property type="match status" value="1"/>
</dbReference>
<dbReference type="Gene3D" id="1.20.5.930">
    <property type="entry name" value="Bicelle-embedded integrin alpha(iib) transmembrane segment"/>
    <property type="match status" value="1"/>
</dbReference>
<dbReference type="FunFam" id="1.20.5.930:FF:000004">
    <property type="entry name" value="Integrin subunit alpha M"/>
    <property type="match status" value="1"/>
</dbReference>
<organism evidence="19 20">
    <name type="scientific">Muntiacus muntjak</name>
    <name type="common">Barking deer</name>
    <name type="synonym">Indian muntjac</name>
    <dbReference type="NCBI Taxonomy" id="9888"/>
    <lineage>
        <taxon>Eukaryota</taxon>
        <taxon>Metazoa</taxon>
        <taxon>Chordata</taxon>
        <taxon>Craniata</taxon>
        <taxon>Vertebrata</taxon>
        <taxon>Euteleostomi</taxon>
        <taxon>Mammalia</taxon>
        <taxon>Eutheria</taxon>
        <taxon>Laurasiatheria</taxon>
        <taxon>Artiodactyla</taxon>
        <taxon>Ruminantia</taxon>
        <taxon>Pecora</taxon>
        <taxon>Cervidae</taxon>
        <taxon>Muntiacinae</taxon>
        <taxon>Muntiacus</taxon>
    </lineage>
</organism>
<dbReference type="FunFam" id="2.130.10.130:FF:000005">
    <property type="entry name" value="Integrin alpha L"/>
    <property type="match status" value="1"/>
</dbReference>
<keyword evidence="4" id="KW-0479">Metal-binding</keyword>
<evidence type="ECO:0000256" key="1">
    <source>
        <dbReference type="ARBA" id="ARBA00004479"/>
    </source>
</evidence>
<feature type="repeat" description="FG-GAP" evidence="16">
    <location>
        <begin position="21"/>
        <end position="77"/>
    </location>
</feature>
<dbReference type="InterPro" id="IPR048633">
    <property type="entry name" value="ITGAX-like_Ig_3"/>
</dbReference>
<dbReference type="EMBL" id="VCEA01000002">
    <property type="protein sequence ID" value="KAB0346871.1"/>
    <property type="molecule type" value="Genomic_DNA"/>
</dbReference>
<dbReference type="GO" id="GO:0098609">
    <property type="term" value="P:cell-cell adhesion"/>
    <property type="evidence" value="ECO:0007669"/>
    <property type="project" value="TreeGrafter"/>
</dbReference>
<dbReference type="PROSITE" id="PS51470">
    <property type="entry name" value="FG_GAP"/>
    <property type="match status" value="5"/>
</dbReference>
<dbReference type="GO" id="GO:0009897">
    <property type="term" value="C:external side of plasma membrane"/>
    <property type="evidence" value="ECO:0007669"/>
    <property type="project" value="TreeGrafter"/>
</dbReference>
<dbReference type="InterPro" id="IPR018184">
    <property type="entry name" value="Integrin_alpha_C_CS"/>
</dbReference>
<dbReference type="GO" id="GO:0007160">
    <property type="term" value="P:cell-matrix adhesion"/>
    <property type="evidence" value="ECO:0007669"/>
    <property type="project" value="TreeGrafter"/>
</dbReference>
<evidence type="ECO:0000256" key="2">
    <source>
        <dbReference type="ARBA" id="ARBA00008054"/>
    </source>
</evidence>
<feature type="domain" description="VWFA" evidence="18">
    <location>
        <begin position="160"/>
        <end position="300"/>
    </location>
</feature>
<feature type="chain" id="PRO_5024504384" description="VWFA domain-containing protein" evidence="17">
    <location>
        <begin position="18"/>
        <end position="1123"/>
    </location>
</feature>
<name>A0A5N3VCD8_MUNMU</name>
<dbReference type="InterPro" id="IPR032695">
    <property type="entry name" value="Integrin_dom_sf"/>
</dbReference>
<protein>
    <recommendedName>
        <fullName evidence="18">VWFA domain-containing protein</fullName>
    </recommendedName>
</protein>
<feature type="repeat" description="FG-GAP" evidence="16">
    <location>
        <begin position="471"/>
        <end position="529"/>
    </location>
</feature>
<keyword evidence="13" id="KW-1015">Disulfide bond</keyword>
<accession>A0A5N3VCD8</accession>
<keyword evidence="15" id="KW-0325">Glycoprotein</keyword>
<evidence type="ECO:0000256" key="17">
    <source>
        <dbReference type="RuleBase" id="RU003762"/>
    </source>
</evidence>
<feature type="repeat" description="FG-GAP" evidence="16">
    <location>
        <begin position="311"/>
        <end position="362"/>
    </location>
</feature>
<reference evidence="19 20" key="1">
    <citation type="submission" date="2019-06" db="EMBL/GenBank/DDBJ databases">
        <title>Discovery of a novel chromosome fission-fusion reversal in muntjac.</title>
        <authorList>
            <person name="Mudd A.B."/>
            <person name="Bredeson J.V."/>
            <person name="Baum R."/>
            <person name="Hockemeyer D."/>
            <person name="Rokhsar D.S."/>
        </authorList>
    </citation>
    <scope>NUCLEOTIDE SEQUENCE [LARGE SCALE GENOMIC DNA]</scope>
    <source>
        <strain evidence="19">UTSW_UCB_Mm</strain>
        <tissue evidence="19">Fibroblast cell line</tissue>
    </source>
</reference>
<dbReference type="GO" id="GO:0008305">
    <property type="term" value="C:integrin complex"/>
    <property type="evidence" value="ECO:0007669"/>
    <property type="project" value="InterPro"/>
</dbReference>
<gene>
    <name evidence="19" type="ORF">FD754_011728</name>
</gene>
<feature type="signal peptide" evidence="17">
    <location>
        <begin position="1"/>
        <end position="17"/>
    </location>
</feature>
<evidence type="ECO:0000256" key="5">
    <source>
        <dbReference type="ARBA" id="ARBA00022729"/>
    </source>
</evidence>
<dbReference type="InterPro" id="IPR000413">
    <property type="entry name" value="Integrin_alpha"/>
</dbReference>
<evidence type="ECO:0000313" key="20">
    <source>
        <dbReference type="Proteomes" id="UP000326458"/>
    </source>
</evidence>
<proteinExistence type="inferred from homology"/>
<feature type="repeat" description="FG-GAP" evidence="16">
    <location>
        <begin position="408"/>
        <end position="468"/>
    </location>
</feature>
<dbReference type="GO" id="GO:0046872">
    <property type="term" value="F:metal ion binding"/>
    <property type="evidence" value="ECO:0007669"/>
    <property type="project" value="UniProtKB-KW"/>
</dbReference>
<keyword evidence="20" id="KW-1185">Reference proteome</keyword>
<dbReference type="PANTHER" id="PTHR23220:SF118">
    <property type="entry name" value="INTEGRIN ALPHA-X"/>
    <property type="match status" value="1"/>
</dbReference>
<dbReference type="InterPro" id="IPR048285">
    <property type="entry name" value="Integrin_alpha_Ig-like_2"/>
</dbReference>
<keyword evidence="9 17" id="KW-0130">Cell adhesion</keyword>
<evidence type="ECO:0000256" key="16">
    <source>
        <dbReference type="PROSITE-ProRule" id="PRU00803"/>
    </source>
</evidence>
<comment type="similarity">
    <text evidence="2 17">Belongs to the integrin alpha chain family.</text>
</comment>
<dbReference type="Pfam" id="PF20805">
    <property type="entry name" value="Integrin_A_Ig_2"/>
    <property type="match status" value="1"/>
</dbReference>
<comment type="caution">
    <text evidence="19">The sequence shown here is derived from an EMBL/GenBank/DDBJ whole genome shotgun (WGS) entry which is preliminary data.</text>
</comment>
<dbReference type="PROSITE" id="PS00242">
    <property type="entry name" value="INTEGRIN_ALPHA"/>
    <property type="match status" value="1"/>
</dbReference>
<dbReference type="SUPFAM" id="SSF53300">
    <property type="entry name" value="vWA-like"/>
    <property type="match status" value="1"/>
</dbReference>
<dbReference type="PROSITE" id="PS50234">
    <property type="entry name" value="VWFA"/>
    <property type="match status" value="1"/>
</dbReference>
<evidence type="ECO:0000259" key="18">
    <source>
        <dbReference type="PROSITE" id="PS50234"/>
    </source>
</evidence>
<evidence type="ECO:0000256" key="13">
    <source>
        <dbReference type="ARBA" id="ARBA00023157"/>
    </source>
</evidence>
<dbReference type="Pfam" id="PF00357">
    <property type="entry name" value="Integrin_alpha"/>
    <property type="match status" value="1"/>
</dbReference>
<dbReference type="Pfam" id="PF00092">
    <property type="entry name" value="VWA"/>
    <property type="match status" value="1"/>
</dbReference>
<keyword evidence="5 17" id="KW-0732">Signal</keyword>
<dbReference type="Pfam" id="PF01839">
    <property type="entry name" value="FG-GAP"/>
    <property type="match status" value="3"/>
</dbReference>
<dbReference type="PANTHER" id="PTHR23220">
    <property type="entry name" value="INTEGRIN ALPHA"/>
    <property type="match status" value="1"/>
</dbReference>
<comment type="subcellular location">
    <subcellularLocation>
        <location evidence="1 17">Membrane</location>
        <topology evidence="1 17">Single-pass type I membrane protein</topology>
    </subcellularLocation>
</comment>
<keyword evidence="3 17" id="KW-0812">Transmembrane</keyword>
<feature type="repeat" description="FG-GAP" evidence="16">
    <location>
        <begin position="534"/>
        <end position="594"/>
    </location>
</feature>
<dbReference type="SUPFAM" id="SSF69318">
    <property type="entry name" value="Integrin alpha N-terminal domain"/>
    <property type="match status" value="1"/>
</dbReference>
<sequence length="1123" mass="123031">MTGTQVFLFLLMAPVSSFCFNLDTEQPTTFRVDSPGFGHSVVQYAKWLVVGAPREVKAANQTGGLYRCDYTMRRCEAVPLQVPPEAVNMSLGLSMAATTNPFQLLACGPTVHHACRENMHLTGICFLLASPFQQYLCYFCLSWVFIAAQELSLVVAGGGFSLVQFSTKTTQHFTFKDFATSSDPLSLLNSVQQMGGWTFTASAIRFVTDLLFSTAYGARKDASKILIVITDGRKTENLGYKDVIPRAEAAGIIRYAIGVGSAFRHKNTLQELIDIASTPSKEHVFQVENFDALRDIQKQLKEKIFAIEGTQTVSSSSFELEMSQEGFSAVFMPDGPVLGAVGSFSWSGGAFLYPQNKNPTFINMSQEHVDMRDSYLGETRLRLWAGQETGCLGRTGARGWGMRGQGWGSLGGPLHPGIGSYFGASLCSVDVNGDSSSDLVLIGAPHFYEQTQGGQVSVCPFPQGRAKWQCDAVLRGEPGHPWSRFGAALTALGDVNGDRLADVAIGAPGEQENQGAVYLFHGTSELGISPSHSQRITGAQLSPSLQYFGQSLSGGQDLTQDGLADLAVGAQGHALLLRTRPVLRMGVNIHITPAEITRSVYECQQLGTFPHDLGEATVCLHVSQSPKNQLVNLQSTVTFDLTLDPGRLSPRAIFQETESRNLTRVRELGLKQHCEAVRLLLPACVEDSVTPIVLRLNFSLVGKPISSLRNLQPMLAVDAQRYFTTSLPFEKNCGADHVCQDDLSISFGVSDLKTLIVGSNLELNLKVRVWNDGEDSYGTAVTFFYPPGLSYQRVTGGQNHLQLRSLRLTCDSAPAGTQGTRSTRCSINHFIFREGAQITFTVSFHVAPTAALGDKLLLAANVSSENNSPKTSKTAFQLELPVKYAVYTVISSHEQSTKYLNFSASQEEGSRAAQHRYQVNNLGQRDLPVTIHISVPVELNQMAVWKDIVVLNPQNPSLQCSSERTVPTESDFLTHLTKKPVLDCSIADCLRFRCDIPSFGIQEELDFILKGNLSFRWVSQTQQKKVLVVSVAEITFNRLVYSQLPGQETFLRAQTELVLEKYEVYNPIPLIVGSSVGGLLLLALITALLYKVGFFKRQYKEMMEEANNQTVPENETGDPQVAQ</sequence>
<evidence type="ECO:0000256" key="12">
    <source>
        <dbReference type="ARBA" id="ARBA00023136"/>
    </source>
</evidence>
<dbReference type="InterPro" id="IPR028994">
    <property type="entry name" value="Integrin_alpha_N"/>
</dbReference>
<dbReference type="GO" id="GO:0007229">
    <property type="term" value="P:integrin-mediated signaling pathway"/>
    <property type="evidence" value="ECO:0007669"/>
    <property type="project" value="UniProtKB-KW"/>
</dbReference>
<dbReference type="Pfam" id="PF08441">
    <property type="entry name" value="Integrin_A_Ig_1"/>
    <property type="match status" value="1"/>
</dbReference>
<dbReference type="SMART" id="SM00191">
    <property type="entry name" value="Int_alpha"/>
    <property type="match status" value="4"/>
</dbReference>
<evidence type="ECO:0000256" key="3">
    <source>
        <dbReference type="ARBA" id="ARBA00022692"/>
    </source>
</evidence>
<evidence type="ECO:0000256" key="8">
    <source>
        <dbReference type="ARBA" id="ARBA00022842"/>
    </source>
</evidence>
<feature type="transmembrane region" description="Helical" evidence="17">
    <location>
        <begin position="1068"/>
        <end position="1090"/>
    </location>
</feature>
<keyword evidence="12 17" id="KW-0472">Membrane</keyword>
<evidence type="ECO:0000256" key="6">
    <source>
        <dbReference type="ARBA" id="ARBA00022737"/>
    </source>
</evidence>
<dbReference type="Gene3D" id="2.60.40.1460">
    <property type="entry name" value="Integrin domains. Chain A, domain 2"/>
    <property type="match status" value="1"/>
</dbReference>
<dbReference type="Gene3D" id="2.130.10.130">
    <property type="entry name" value="Integrin alpha, N-terminal"/>
    <property type="match status" value="2"/>
</dbReference>
<dbReference type="SUPFAM" id="SSF69179">
    <property type="entry name" value="Integrin domains"/>
    <property type="match status" value="3"/>
</dbReference>
<dbReference type="InterPro" id="IPR002035">
    <property type="entry name" value="VWF_A"/>
</dbReference>
<dbReference type="FunFam" id="2.60.40.1510:FF:000009">
    <property type="entry name" value="Integrin alpha M"/>
    <property type="match status" value="1"/>
</dbReference>
<evidence type="ECO:0000256" key="15">
    <source>
        <dbReference type="ARBA" id="ARBA00023180"/>
    </source>
</evidence>
<evidence type="ECO:0000256" key="11">
    <source>
        <dbReference type="ARBA" id="ARBA00023037"/>
    </source>
</evidence>
<dbReference type="SMART" id="SM00327">
    <property type="entry name" value="VWA"/>
    <property type="match status" value="1"/>
</dbReference>